<feature type="repeat" description="ANK" evidence="1">
    <location>
        <begin position="257"/>
        <end position="289"/>
    </location>
</feature>
<protein>
    <recommendedName>
        <fullName evidence="5">Ankyrin repeat-containing domain</fullName>
    </recommendedName>
</protein>
<dbReference type="Proteomes" id="UP000692954">
    <property type="component" value="Unassembled WGS sequence"/>
</dbReference>
<dbReference type="PROSITE" id="PS50297">
    <property type="entry name" value="ANK_REP_REGION"/>
    <property type="match status" value="1"/>
</dbReference>
<name>A0A8S1MJJ1_9CILI</name>
<reference evidence="3" key="1">
    <citation type="submission" date="2021-01" db="EMBL/GenBank/DDBJ databases">
        <authorList>
            <consortium name="Genoscope - CEA"/>
            <person name="William W."/>
        </authorList>
    </citation>
    <scope>NUCLEOTIDE SEQUENCE</scope>
</reference>
<dbReference type="InterPro" id="IPR002110">
    <property type="entry name" value="Ankyrin_rpt"/>
</dbReference>
<organism evidence="3 4">
    <name type="scientific">Paramecium sonneborni</name>
    <dbReference type="NCBI Taxonomy" id="65129"/>
    <lineage>
        <taxon>Eukaryota</taxon>
        <taxon>Sar</taxon>
        <taxon>Alveolata</taxon>
        <taxon>Ciliophora</taxon>
        <taxon>Intramacronucleata</taxon>
        <taxon>Oligohymenophorea</taxon>
        <taxon>Peniculida</taxon>
        <taxon>Parameciidae</taxon>
        <taxon>Paramecium</taxon>
    </lineage>
</organism>
<proteinExistence type="predicted"/>
<keyword evidence="1" id="KW-0040">ANK repeat</keyword>
<dbReference type="PROSITE" id="PS50088">
    <property type="entry name" value="ANK_REPEAT"/>
    <property type="match status" value="1"/>
</dbReference>
<keyword evidence="2" id="KW-0175">Coiled coil</keyword>
<evidence type="ECO:0000313" key="3">
    <source>
        <dbReference type="EMBL" id="CAD8080877.1"/>
    </source>
</evidence>
<evidence type="ECO:0000313" key="4">
    <source>
        <dbReference type="Proteomes" id="UP000692954"/>
    </source>
</evidence>
<dbReference type="Pfam" id="PF00023">
    <property type="entry name" value="Ank"/>
    <property type="match status" value="1"/>
</dbReference>
<evidence type="ECO:0000256" key="1">
    <source>
        <dbReference type="PROSITE-ProRule" id="PRU00023"/>
    </source>
</evidence>
<feature type="coiled-coil region" evidence="2">
    <location>
        <begin position="73"/>
        <end position="117"/>
    </location>
</feature>
<evidence type="ECO:0000256" key="2">
    <source>
        <dbReference type="SAM" id="Coils"/>
    </source>
</evidence>
<keyword evidence="4" id="KW-1185">Reference proteome</keyword>
<sequence>MHKFVTPETFVHKIENDYFIKKKPSPDQRIGKKKQTEQDYELYQNLKDLRNNNQLIRNQQGSLKIINPLSKQINMMETKKQQQEKKMRETQFQLKKKSMLNENQQKLQSDLKNLDKISVSAFKDFKEQVNLYNKYYSNTIGSEPEIKDIQYEDLNIPYQYVDNGSRYTYREILNHQIPEINYQNDQAKNFMETITQLKFSDEQLENKLLNNLKQHIVVRKLDQMESDYLTAIKNNDLSSLKLMLISDDTLVKIKDFIGQTGLHLAAKRNYYDICQELLNQNIDVFAIDYVNLMQKQGKQNGQVISREVQLFQGCQVNIDGRGLTKQEEKYSIMKYFIIYNNSKQYINCKKQINISDFS</sequence>
<gene>
    <name evidence="3" type="ORF">PSON_ATCC_30995.1.T0410099</name>
</gene>
<evidence type="ECO:0008006" key="5">
    <source>
        <dbReference type="Google" id="ProtNLM"/>
    </source>
</evidence>
<comment type="caution">
    <text evidence="3">The sequence shown here is derived from an EMBL/GenBank/DDBJ whole genome shotgun (WGS) entry which is preliminary data.</text>
</comment>
<dbReference type="AlphaFoldDB" id="A0A8S1MJJ1"/>
<accession>A0A8S1MJJ1</accession>
<dbReference type="EMBL" id="CAJJDN010000041">
    <property type="protein sequence ID" value="CAD8080877.1"/>
    <property type="molecule type" value="Genomic_DNA"/>
</dbReference>